<evidence type="ECO:0000256" key="3">
    <source>
        <dbReference type="ARBA" id="ARBA00022737"/>
    </source>
</evidence>
<dbReference type="GO" id="GO:0005524">
    <property type="term" value="F:ATP binding"/>
    <property type="evidence" value="ECO:0007669"/>
    <property type="project" value="UniProtKB-KW"/>
</dbReference>
<reference evidence="7 8" key="1">
    <citation type="submission" date="2024-04" db="EMBL/GenBank/DDBJ databases">
        <title>Novel species of the genus Ideonella isolated from streams.</title>
        <authorList>
            <person name="Lu H."/>
        </authorList>
    </citation>
    <scope>NUCLEOTIDE SEQUENCE [LARGE SCALE GENOMIC DNA]</scope>
    <source>
        <strain evidence="7 8">DXS22W</strain>
    </source>
</reference>
<keyword evidence="1" id="KW-0472">Membrane</keyword>
<dbReference type="EMBL" id="JBBUTH010000011">
    <property type="protein sequence ID" value="MEK8053454.1"/>
    <property type="molecule type" value="Genomic_DNA"/>
</dbReference>
<dbReference type="InterPro" id="IPR027417">
    <property type="entry name" value="P-loop_NTPase"/>
</dbReference>
<sequence length="516" mass="54292">MALLRLVGITKRFGSLVANDDVSLELAAGEVLALLGENGAGKSTLMSILFGHYVADAGHITLDGRPLPPGDTRAALAAGIGMVHQHFTLAENLSVLDNVMLGTEPLTRLRTRRDAARAQLLATAQRCGLAVDPEARVATLSVGERQRVEILKALVRGARVLVLDEPTAVLTPQEAQSLFATLRQLVAGGLAVIFISHKLDEVMAVAQRAVVLRAGRKVAEVTVADSSAAELARHMVGASVQGLERQPPRPRPAGQAPRLVVQGLHARHAHDRVALADVNLDIAPGEVLGIAGVSGNGQGLLARVLGGVVAPAAGRITLDGAPLARDARGVVAQRVARVPEDRQSVGVVGDLPVWENLAAEALSTPAFSRWGWIRRAAALAYAQRSLQAFDVRGATPQRRTRALSGGNMQKLILARVLQRADGQTPQLIVAHQPTWGLDIGAVGFVHRQLRAACAAGAAVLLISDDLDEIELLADRIAVICHGRLTPARPATDWTREALGLAMAGTAHPGQELPHAA</sequence>
<gene>
    <name evidence="7" type="ORF">AACH10_24565</name>
</gene>
<dbReference type="InterPro" id="IPR017871">
    <property type="entry name" value="ABC_transporter-like_CS"/>
</dbReference>
<dbReference type="SMART" id="SM00382">
    <property type="entry name" value="AAA"/>
    <property type="match status" value="1"/>
</dbReference>
<dbReference type="CDD" id="cd03216">
    <property type="entry name" value="ABC_Carb_Monos_I"/>
    <property type="match status" value="1"/>
</dbReference>
<keyword evidence="2" id="KW-0762">Sugar transport</keyword>
<dbReference type="Proteomes" id="UP001365405">
    <property type="component" value="Unassembled WGS sequence"/>
</dbReference>
<dbReference type="InterPro" id="IPR003593">
    <property type="entry name" value="AAA+_ATPase"/>
</dbReference>
<organism evidence="7 8">
    <name type="scientific">Pseudaquabacterium inlustre</name>
    <dbReference type="NCBI Taxonomy" id="2984192"/>
    <lineage>
        <taxon>Bacteria</taxon>
        <taxon>Pseudomonadati</taxon>
        <taxon>Pseudomonadota</taxon>
        <taxon>Betaproteobacteria</taxon>
        <taxon>Burkholderiales</taxon>
        <taxon>Sphaerotilaceae</taxon>
        <taxon>Pseudaquabacterium</taxon>
    </lineage>
</organism>
<evidence type="ECO:0000259" key="6">
    <source>
        <dbReference type="PROSITE" id="PS50893"/>
    </source>
</evidence>
<evidence type="ECO:0000313" key="7">
    <source>
        <dbReference type="EMBL" id="MEK8053454.1"/>
    </source>
</evidence>
<dbReference type="PROSITE" id="PS00211">
    <property type="entry name" value="ABC_TRANSPORTER_1"/>
    <property type="match status" value="2"/>
</dbReference>
<proteinExistence type="predicted"/>
<keyword evidence="5 7" id="KW-0067">ATP-binding</keyword>
<dbReference type="PANTHER" id="PTHR43790">
    <property type="entry name" value="CARBOHYDRATE TRANSPORT ATP-BINDING PROTEIN MG119-RELATED"/>
    <property type="match status" value="1"/>
</dbReference>
<protein>
    <submittedName>
        <fullName evidence="7">ABC transporter ATP-binding protein</fullName>
    </submittedName>
</protein>
<evidence type="ECO:0000313" key="8">
    <source>
        <dbReference type="Proteomes" id="UP001365405"/>
    </source>
</evidence>
<evidence type="ECO:0000256" key="1">
    <source>
        <dbReference type="ARBA" id="ARBA00022475"/>
    </source>
</evidence>
<dbReference type="Gene3D" id="3.40.50.300">
    <property type="entry name" value="P-loop containing nucleotide triphosphate hydrolases"/>
    <property type="match status" value="2"/>
</dbReference>
<dbReference type="PANTHER" id="PTHR43790:SF4">
    <property type="entry name" value="GUANOSINE IMPORT ATP-BINDING PROTEIN NUPO"/>
    <property type="match status" value="1"/>
</dbReference>
<evidence type="ECO:0000256" key="4">
    <source>
        <dbReference type="ARBA" id="ARBA00022741"/>
    </source>
</evidence>
<evidence type="ECO:0000256" key="2">
    <source>
        <dbReference type="ARBA" id="ARBA00022597"/>
    </source>
</evidence>
<accession>A0ABU9CNQ6</accession>
<feature type="domain" description="ABC transporter" evidence="6">
    <location>
        <begin position="259"/>
        <end position="506"/>
    </location>
</feature>
<keyword evidence="1" id="KW-1003">Cell membrane</keyword>
<comment type="caution">
    <text evidence="7">The sequence shown here is derived from an EMBL/GenBank/DDBJ whole genome shotgun (WGS) entry which is preliminary data.</text>
</comment>
<keyword evidence="2" id="KW-0813">Transport</keyword>
<keyword evidence="4" id="KW-0547">Nucleotide-binding</keyword>
<name>A0ABU9CNQ6_9BURK</name>
<dbReference type="InterPro" id="IPR003439">
    <property type="entry name" value="ABC_transporter-like_ATP-bd"/>
</dbReference>
<dbReference type="RefSeq" id="WP_341413186.1">
    <property type="nucleotide sequence ID" value="NZ_JBBUTH010000011.1"/>
</dbReference>
<keyword evidence="8" id="KW-1185">Reference proteome</keyword>
<dbReference type="Pfam" id="PF00005">
    <property type="entry name" value="ABC_tran"/>
    <property type="match status" value="2"/>
</dbReference>
<dbReference type="CDD" id="cd03215">
    <property type="entry name" value="ABC_Carb_Monos_II"/>
    <property type="match status" value="1"/>
</dbReference>
<dbReference type="SUPFAM" id="SSF52540">
    <property type="entry name" value="P-loop containing nucleoside triphosphate hydrolases"/>
    <property type="match status" value="2"/>
</dbReference>
<dbReference type="PROSITE" id="PS50893">
    <property type="entry name" value="ABC_TRANSPORTER_2"/>
    <property type="match status" value="2"/>
</dbReference>
<evidence type="ECO:0000256" key="5">
    <source>
        <dbReference type="ARBA" id="ARBA00022840"/>
    </source>
</evidence>
<dbReference type="InterPro" id="IPR050107">
    <property type="entry name" value="ABC_carbohydrate_import_ATPase"/>
</dbReference>
<feature type="domain" description="ABC transporter" evidence="6">
    <location>
        <begin position="4"/>
        <end position="239"/>
    </location>
</feature>
<keyword evidence="3" id="KW-0677">Repeat</keyword>